<gene>
    <name evidence="1" type="ORF">MSG28_000671</name>
</gene>
<name>A0ACC0K2A3_CHOFU</name>
<protein>
    <submittedName>
        <fullName evidence="1">Uncharacterized protein</fullName>
    </submittedName>
</protein>
<dbReference type="EMBL" id="CM046131">
    <property type="protein sequence ID" value="KAI8430382.1"/>
    <property type="molecule type" value="Genomic_DNA"/>
</dbReference>
<reference evidence="1 2" key="1">
    <citation type="journal article" date="2022" name="Genome Biol. Evol.">
        <title>The Spruce Budworm Genome: Reconstructing the Evolutionary History of Antifreeze Proteins.</title>
        <authorList>
            <person name="Beliveau C."/>
            <person name="Gagne P."/>
            <person name="Picq S."/>
            <person name="Vernygora O."/>
            <person name="Keeling C.I."/>
            <person name="Pinkney K."/>
            <person name="Doucet D."/>
            <person name="Wen F."/>
            <person name="Johnston J.S."/>
            <person name="Maaroufi H."/>
            <person name="Boyle B."/>
            <person name="Laroche J."/>
            <person name="Dewar K."/>
            <person name="Juretic N."/>
            <person name="Blackburn G."/>
            <person name="Nisole A."/>
            <person name="Brunet B."/>
            <person name="Brandao M."/>
            <person name="Lumley L."/>
            <person name="Duan J."/>
            <person name="Quan G."/>
            <person name="Lucarotti C.J."/>
            <person name="Roe A.D."/>
            <person name="Sperling F.A.H."/>
            <person name="Levesque R.C."/>
            <person name="Cusson M."/>
        </authorList>
    </citation>
    <scope>NUCLEOTIDE SEQUENCE [LARGE SCALE GENOMIC DNA]</scope>
    <source>
        <strain evidence="1">Glfc:IPQL:Cfum</strain>
    </source>
</reference>
<organism evidence="1 2">
    <name type="scientific">Choristoneura fumiferana</name>
    <name type="common">Spruce budworm moth</name>
    <name type="synonym">Archips fumiferana</name>
    <dbReference type="NCBI Taxonomy" id="7141"/>
    <lineage>
        <taxon>Eukaryota</taxon>
        <taxon>Metazoa</taxon>
        <taxon>Ecdysozoa</taxon>
        <taxon>Arthropoda</taxon>
        <taxon>Hexapoda</taxon>
        <taxon>Insecta</taxon>
        <taxon>Pterygota</taxon>
        <taxon>Neoptera</taxon>
        <taxon>Endopterygota</taxon>
        <taxon>Lepidoptera</taxon>
        <taxon>Glossata</taxon>
        <taxon>Ditrysia</taxon>
        <taxon>Tortricoidea</taxon>
        <taxon>Tortricidae</taxon>
        <taxon>Tortricinae</taxon>
        <taxon>Choristoneura</taxon>
    </lineage>
</organism>
<dbReference type="Proteomes" id="UP001064048">
    <property type="component" value="Chromosome Z"/>
</dbReference>
<sequence length="843" mass="90797">MSPSTKHTETNGCLIFLQDRPYCDCGARGSKNCQLRVVGLSGTQASSGPTECRRVGGTMEARAAPREHEARQLGLHAACTLLRHHTHLKSCSLPNHALIDEFRTNSRMKRPVKFNNSTGVELTLLSGAEAGGAKAGGAEVGGAEAGGAERRQWSGAETTERRHRSGGSETAEWSGGNGWSGDNAGCSGGSQVERSGAELTLLSGGSGAERREQSGGIGAEAARQRSGAEATDGAETMQAAAEAVNGAELTLLSGAEAGGAEASGAEAGGAEADRAEAGAAEAVERRQRSGGSGAEPSSTKCGPSDASVLHLQEGGARAAHRLCALNLHSSQASACAVPSAPNGSRHTLQNVGRACVAAYLPHRKKSNGVKSGERAGHQRGPNRPIHWSPTIKFRAILARTDECAEAPSSCNQESLATRSVTSPALCSAPRSASAHDSISLRLSAHSTRTRLDVITFIKMFHNNSELSDILQKMEEGSSEEDEEGNEESENYNSTRYLNDRLDEIQALIILMGISPAPDIELYWSSDPFYRNIEICQTMTCKRFKKILENLQVCDITTHLPRKPIDHDKLQKIRPMLTILNNTFKENATVSQTQSIHESMIKFKGRHSKKQYMPMKPVKRGFKAWCRMHGGFNDNPPNVKQFQASYRKILTHLELKCLTKESLAQSLEQSLSENVLPDSLSLSSKLLVCLSKLSWRDASLVAVLCTVAAGGAAVWLCVSRARVETKDGRIAGQRPARLYEISLQAARVTARTQLSHSACSAKLLGLLFAALLAAPPSPSLSMWLSRVWMWSCCYAMRSSARSSISTDIYSFTDLGLHDKKIMTRNDSFTDHGLHDKHIKVEGFT</sequence>
<evidence type="ECO:0000313" key="1">
    <source>
        <dbReference type="EMBL" id="KAI8430382.1"/>
    </source>
</evidence>
<accession>A0ACC0K2A3</accession>
<evidence type="ECO:0000313" key="2">
    <source>
        <dbReference type="Proteomes" id="UP001064048"/>
    </source>
</evidence>
<keyword evidence="2" id="KW-1185">Reference proteome</keyword>
<proteinExistence type="predicted"/>
<comment type="caution">
    <text evidence="1">The sequence shown here is derived from an EMBL/GenBank/DDBJ whole genome shotgun (WGS) entry which is preliminary data.</text>
</comment>